<protein>
    <submittedName>
        <fullName evidence="6">IclR family transcriptional regulator</fullName>
    </submittedName>
</protein>
<dbReference type="Gene3D" id="1.10.10.10">
    <property type="entry name" value="Winged helix-like DNA-binding domain superfamily/Winged helix DNA-binding domain"/>
    <property type="match status" value="1"/>
</dbReference>
<dbReference type="InterPro" id="IPR014757">
    <property type="entry name" value="Tscrpt_reg_IclR_C"/>
</dbReference>
<keyword evidence="2" id="KW-0238">DNA-binding</keyword>
<dbReference type="EMBL" id="JAHBCL010000003">
    <property type="protein sequence ID" value="MBS7525541.1"/>
    <property type="molecule type" value="Genomic_DNA"/>
</dbReference>
<evidence type="ECO:0000256" key="3">
    <source>
        <dbReference type="ARBA" id="ARBA00023163"/>
    </source>
</evidence>
<dbReference type="Gene3D" id="3.30.450.40">
    <property type="match status" value="1"/>
</dbReference>
<evidence type="ECO:0000313" key="7">
    <source>
        <dbReference type="Proteomes" id="UP000746471"/>
    </source>
</evidence>
<organism evidence="6 7">
    <name type="scientific">Fusibacter paucivorans</name>
    <dbReference type="NCBI Taxonomy" id="76009"/>
    <lineage>
        <taxon>Bacteria</taxon>
        <taxon>Bacillati</taxon>
        <taxon>Bacillota</taxon>
        <taxon>Clostridia</taxon>
        <taxon>Eubacteriales</taxon>
        <taxon>Eubacteriales Family XII. Incertae Sedis</taxon>
        <taxon>Fusibacter</taxon>
    </lineage>
</organism>
<sequence length="254" mass="28485">MAAAGKVQSIERAIKILNCFSERHSELKLTEIADMLDLNKSTIHGIINTLKDGGLIDQNEENQKYRLGLNLVHYAAQVLKSLDVRKVAEPVIRQLCDEVNETVHLGVLDGKEIVYIDKMESNQSIRIFTSIGTRYHAYCTAIGKSILSDYTDEAIERLLPDVLPQYTKTTKTSKEAILAEIDEVRHNGYALDLEENVEGLKCVGAPIYNHEGHVKYSISVSGPIQRMTDEKTAMIIERIKIAAQEISKKIGYIQ</sequence>
<keyword evidence="3" id="KW-0804">Transcription</keyword>
<dbReference type="InterPro" id="IPR036388">
    <property type="entry name" value="WH-like_DNA-bd_sf"/>
</dbReference>
<dbReference type="Pfam" id="PF09339">
    <property type="entry name" value="HTH_IclR"/>
    <property type="match status" value="1"/>
</dbReference>
<dbReference type="PANTHER" id="PTHR30136:SF24">
    <property type="entry name" value="HTH-TYPE TRANSCRIPTIONAL REPRESSOR ALLR"/>
    <property type="match status" value="1"/>
</dbReference>
<keyword evidence="7" id="KW-1185">Reference proteome</keyword>
<comment type="caution">
    <text evidence="6">The sequence shown here is derived from an EMBL/GenBank/DDBJ whole genome shotgun (WGS) entry which is preliminary data.</text>
</comment>
<dbReference type="InterPro" id="IPR029016">
    <property type="entry name" value="GAF-like_dom_sf"/>
</dbReference>
<dbReference type="CDD" id="cd00090">
    <property type="entry name" value="HTH_ARSR"/>
    <property type="match status" value="1"/>
</dbReference>
<dbReference type="InterPro" id="IPR036390">
    <property type="entry name" value="WH_DNA-bd_sf"/>
</dbReference>
<evidence type="ECO:0000259" key="4">
    <source>
        <dbReference type="PROSITE" id="PS51077"/>
    </source>
</evidence>
<reference evidence="6 7" key="1">
    <citation type="submission" date="2021-05" db="EMBL/GenBank/DDBJ databases">
        <title>Fusibacter ferrireducens sp. nov., an anaerobic, sulfur- and Fe-reducing bacterium isolated from the mangrove sediment.</title>
        <authorList>
            <person name="Qiu D."/>
        </authorList>
    </citation>
    <scope>NUCLEOTIDE SEQUENCE [LARGE SCALE GENOMIC DNA]</scope>
    <source>
        <strain evidence="6 7">DSM 12116</strain>
    </source>
</reference>
<dbReference type="SUPFAM" id="SSF55781">
    <property type="entry name" value="GAF domain-like"/>
    <property type="match status" value="1"/>
</dbReference>
<evidence type="ECO:0000256" key="1">
    <source>
        <dbReference type="ARBA" id="ARBA00023015"/>
    </source>
</evidence>
<evidence type="ECO:0000313" key="6">
    <source>
        <dbReference type="EMBL" id="MBS7525541.1"/>
    </source>
</evidence>
<dbReference type="InterPro" id="IPR011991">
    <property type="entry name" value="ArsR-like_HTH"/>
</dbReference>
<proteinExistence type="predicted"/>
<dbReference type="InterPro" id="IPR005471">
    <property type="entry name" value="Tscrpt_reg_IclR_N"/>
</dbReference>
<dbReference type="InterPro" id="IPR050707">
    <property type="entry name" value="HTH_MetabolicPath_Reg"/>
</dbReference>
<feature type="domain" description="IclR-ED" evidence="5">
    <location>
        <begin position="70"/>
        <end position="252"/>
    </location>
</feature>
<name>A0ABS5PLS1_9FIRM</name>
<dbReference type="PROSITE" id="PS51078">
    <property type="entry name" value="ICLR_ED"/>
    <property type="match status" value="1"/>
</dbReference>
<dbReference type="Pfam" id="PF01614">
    <property type="entry name" value="IclR_C"/>
    <property type="match status" value="1"/>
</dbReference>
<evidence type="ECO:0000259" key="5">
    <source>
        <dbReference type="PROSITE" id="PS51078"/>
    </source>
</evidence>
<feature type="domain" description="HTH iclR-type" evidence="4">
    <location>
        <begin position="7"/>
        <end position="69"/>
    </location>
</feature>
<dbReference type="PANTHER" id="PTHR30136">
    <property type="entry name" value="HELIX-TURN-HELIX TRANSCRIPTIONAL REGULATOR, ICLR FAMILY"/>
    <property type="match status" value="1"/>
</dbReference>
<keyword evidence="1" id="KW-0805">Transcription regulation</keyword>
<dbReference type="SUPFAM" id="SSF46785">
    <property type="entry name" value="Winged helix' DNA-binding domain"/>
    <property type="match status" value="1"/>
</dbReference>
<dbReference type="PROSITE" id="PS51077">
    <property type="entry name" value="HTH_ICLR"/>
    <property type="match status" value="1"/>
</dbReference>
<gene>
    <name evidence="6" type="ORF">KHM83_02475</name>
</gene>
<dbReference type="Proteomes" id="UP000746471">
    <property type="component" value="Unassembled WGS sequence"/>
</dbReference>
<dbReference type="RefSeq" id="WP_213235329.1">
    <property type="nucleotide sequence ID" value="NZ_JAHBCL010000003.1"/>
</dbReference>
<accession>A0ABS5PLS1</accession>
<dbReference type="SMART" id="SM00346">
    <property type="entry name" value="HTH_ICLR"/>
    <property type="match status" value="1"/>
</dbReference>
<evidence type="ECO:0000256" key="2">
    <source>
        <dbReference type="ARBA" id="ARBA00023125"/>
    </source>
</evidence>